<evidence type="ECO:0000313" key="9">
    <source>
        <dbReference type="EMBL" id="ODQ82480.1"/>
    </source>
</evidence>
<keyword evidence="3" id="KW-0805">Transcription regulation</keyword>
<feature type="domain" description="Zn(2)-C6 fungal-type" evidence="8">
    <location>
        <begin position="26"/>
        <end position="58"/>
    </location>
</feature>
<keyword evidence="2" id="KW-0862">Zinc</keyword>
<keyword evidence="4" id="KW-0238">DNA-binding</keyword>
<dbReference type="PANTHER" id="PTHR31944">
    <property type="entry name" value="HEME-RESPONSIVE ZINC FINGER TRANSCRIPTION FACTOR HAP1"/>
    <property type="match status" value="1"/>
</dbReference>
<evidence type="ECO:0000256" key="2">
    <source>
        <dbReference type="ARBA" id="ARBA00022833"/>
    </source>
</evidence>
<protein>
    <recommendedName>
        <fullName evidence="8">Zn(2)-C6 fungal-type domain-containing protein</fullName>
    </recommendedName>
</protein>
<dbReference type="SUPFAM" id="SSF57701">
    <property type="entry name" value="Zn2/Cys6 DNA-binding domain"/>
    <property type="match status" value="1"/>
</dbReference>
<keyword evidence="6" id="KW-0539">Nucleus</keyword>
<dbReference type="Gene3D" id="4.10.240.10">
    <property type="entry name" value="Zn(2)-C6 fungal-type DNA-binding domain"/>
    <property type="match status" value="1"/>
</dbReference>
<feature type="region of interest" description="Disordered" evidence="7">
    <location>
        <begin position="417"/>
        <end position="437"/>
    </location>
</feature>
<dbReference type="CDD" id="cd00067">
    <property type="entry name" value="GAL4"/>
    <property type="match status" value="1"/>
</dbReference>
<dbReference type="SMART" id="SM00066">
    <property type="entry name" value="GAL4"/>
    <property type="match status" value="1"/>
</dbReference>
<dbReference type="PROSITE" id="PS00463">
    <property type="entry name" value="ZN2_CY6_FUNGAL_1"/>
    <property type="match status" value="1"/>
</dbReference>
<dbReference type="RefSeq" id="XP_018987808.1">
    <property type="nucleotide sequence ID" value="XM_019130941.1"/>
</dbReference>
<evidence type="ECO:0000313" key="10">
    <source>
        <dbReference type="Proteomes" id="UP000094336"/>
    </source>
</evidence>
<dbReference type="InterPro" id="IPR001138">
    <property type="entry name" value="Zn2Cys6_DnaBD"/>
</dbReference>
<dbReference type="Pfam" id="PF04082">
    <property type="entry name" value="Fungal_trans"/>
    <property type="match status" value="1"/>
</dbReference>
<dbReference type="PANTHER" id="PTHR31944:SF131">
    <property type="entry name" value="HEME-RESPONSIVE ZINC FINGER TRANSCRIPTION FACTOR HAP1"/>
    <property type="match status" value="1"/>
</dbReference>
<dbReference type="InterPro" id="IPR036864">
    <property type="entry name" value="Zn2-C6_fun-type_DNA-bd_sf"/>
</dbReference>
<proteinExistence type="predicted"/>
<keyword evidence="5" id="KW-0804">Transcription</keyword>
<evidence type="ECO:0000256" key="6">
    <source>
        <dbReference type="ARBA" id="ARBA00023242"/>
    </source>
</evidence>
<dbReference type="GO" id="GO:0005634">
    <property type="term" value="C:nucleus"/>
    <property type="evidence" value="ECO:0007669"/>
    <property type="project" value="TreeGrafter"/>
</dbReference>
<evidence type="ECO:0000256" key="4">
    <source>
        <dbReference type="ARBA" id="ARBA00023125"/>
    </source>
</evidence>
<dbReference type="GO" id="GO:0001228">
    <property type="term" value="F:DNA-binding transcription activator activity, RNA polymerase II-specific"/>
    <property type="evidence" value="ECO:0007669"/>
    <property type="project" value="TreeGrafter"/>
</dbReference>
<dbReference type="EMBL" id="KV454426">
    <property type="protein sequence ID" value="ODQ82480.1"/>
    <property type="molecule type" value="Genomic_DNA"/>
</dbReference>
<keyword evidence="10" id="KW-1185">Reference proteome</keyword>
<evidence type="ECO:0000259" key="8">
    <source>
        <dbReference type="PROSITE" id="PS50048"/>
    </source>
</evidence>
<evidence type="ECO:0000256" key="5">
    <source>
        <dbReference type="ARBA" id="ARBA00023163"/>
    </source>
</evidence>
<dbReference type="STRING" id="984486.A0A1E3QXT1"/>
<dbReference type="CDD" id="cd12148">
    <property type="entry name" value="fungal_TF_MHR"/>
    <property type="match status" value="1"/>
</dbReference>
<dbReference type="GO" id="GO:0006351">
    <property type="term" value="P:DNA-templated transcription"/>
    <property type="evidence" value="ECO:0007669"/>
    <property type="project" value="InterPro"/>
</dbReference>
<evidence type="ECO:0000256" key="7">
    <source>
        <dbReference type="SAM" id="MobiDB-lite"/>
    </source>
</evidence>
<dbReference type="OrthoDB" id="4337792at2759"/>
<evidence type="ECO:0000256" key="1">
    <source>
        <dbReference type="ARBA" id="ARBA00022723"/>
    </source>
</evidence>
<reference evidence="10" key="1">
    <citation type="submission" date="2016-05" db="EMBL/GenBank/DDBJ databases">
        <title>Comparative genomics of biotechnologically important yeasts.</title>
        <authorList>
            <consortium name="DOE Joint Genome Institute"/>
            <person name="Riley R."/>
            <person name="Haridas S."/>
            <person name="Wolfe K.H."/>
            <person name="Lopes M.R."/>
            <person name="Hittinger C.T."/>
            <person name="Goker M."/>
            <person name="Salamov A."/>
            <person name="Wisecaver J."/>
            <person name="Long T.M."/>
            <person name="Aerts A.L."/>
            <person name="Barry K."/>
            <person name="Choi C."/>
            <person name="Clum A."/>
            <person name="Coughlan A.Y."/>
            <person name="Deshpande S."/>
            <person name="Douglass A.P."/>
            <person name="Hanson S.J."/>
            <person name="Klenk H.-P."/>
            <person name="Labutti K."/>
            <person name="Lapidus A."/>
            <person name="Lindquist E."/>
            <person name="Lipzen A."/>
            <person name="Meier-Kolthoff J.P."/>
            <person name="Ohm R.A."/>
            <person name="Otillar R.P."/>
            <person name="Pangilinan J."/>
            <person name="Peng Y."/>
            <person name="Rokas A."/>
            <person name="Rosa C.A."/>
            <person name="Scheuner C."/>
            <person name="Sibirny A.A."/>
            <person name="Slot J.C."/>
            <person name="Stielow J.B."/>
            <person name="Sun H."/>
            <person name="Kurtzman C.P."/>
            <person name="Blackwell M."/>
            <person name="Grigoriev I.V."/>
            <person name="Jeffries T.W."/>
        </authorList>
    </citation>
    <scope>NUCLEOTIDE SEQUENCE [LARGE SCALE GENOMIC DNA]</scope>
    <source>
        <strain evidence="10">NRRL Y-12698</strain>
    </source>
</reference>
<dbReference type="Proteomes" id="UP000094336">
    <property type="component" value="Unassembled WGS sequence"/>
</dbReference>
<name>A0A1E3QXT1_9ASCO</name>
<dbReference type="PROSITE" id="PS50048">
    <property type="entry name" value="ZN2_CY6_FUNGAL_2"/>
    <property type="match status" value="1"/>
</dbReference>
<dbReference type="InterPro" id="IPR007219">
    <property type="entry name" value="XnlR_reg_dom"/>
</dbReference>
<keyword evidence="1" id="KW-0479">Metal-binding</keyword>
<organism evidence="9 10">
    <name type="scientific">Babjeviella inositovora NRRL Y-12698</name>
    <dbReference type="NCBI Taxonomy" id="984486"/>
    <lineage>
        <taxon>Eukaryota</taxon>
        <taxon>Fungi</taxon>
        <taxon>Dikarya</taxon>
        <taxon>Ascomycota</taxon>
        <taxon>Saccharomycotina</taxon>
        <taxon>Pichiomycetes</taxon>
        <taxon>Serinales incertae sedis</taxon>
        <taxon>Babjeviella</taxon>
    </lineage>
</organism>
<dbReference type="GeneID" id="30148794"/>
<accession>A0A1E3QXT1</accession>
<evidence type="ECO:0000256" key="3">
    <source>
        <dbReference type="ARBA" id="ARBA00023015"/>
    </source>
</evidence>
<dbReference type="InterPro" id="IPR051430">
    <property type="entry name" value="Fungal_TF_Env_Response"/>
</dbReference>
<gene>
    <name evidence="9" type="ORF">BABINDRAFT_173378</name>
</gene>
<dbReference type="GO" id="GO:0008270">
    <property type="term" value="F:zinc ion binding"/>
    <property type="evidence" value="ECO:0007669"/>
    <property type="project" value="InterPro"/>
</dbReference>
<dbReference type="Pfam" id="PF00172">
    <property type="entry name" value="Zn_clus"/>
    <property type="match status" value="1"/>
</dbReference>
<dbReference type="AlphaFoldDB" id="A0A1E3QXT1"/>
<dbReference type="GO" id="GO:0000978">
    <property type="term" value="F:RNA polymerase II cis-regulatory region sequence-specific DNA binding"/>
    <property type="evidence" value="ECO:0007669"/>
    <property type="project" value="TreeGrafter"/>
</dbReference>
<sequence length="1060" mass="120506">MPTRSVEPSPLTDGKDIKRRQRVPVSCSVCRKRKSKCDRERPFCGNCRKKSITHLCLFEDSPWTQREMVHTIELPVHNALETHHSGPPPENFTLPPITPRVIGPTSPRPPLNHPIPFGSFVPQSNSSFAFTGSYSEPQPQTGPVGFVPDLKPNLNGRGAAVDMPTQSALNSILGAPPQPHLYSMLFSSDPSVIHSMNDADRPAIKDEALIREKQFLENREVGNFPSYENGEAGSHKEHRLPHEHFFREVNPSHLPLGNSVGTNHCSEAHNPAGYYAFDPFSDTRDLSKIPNIPPPSISSPSFFSKFVYPLDPNTPPLDFHSTHTLTMEDGSMENFGPLSPLSMYVLDRKLYSLIDWLFNDLLVNDPRFAVICKGKFSRYRLKKSSSMEKIGSKTRRSRQTQSKSIISHLTQELHTVTDAGESQPTSVSSVDTNSPGSVTSPIVPDQDFVNRTILNVLPGKKHLWMHFFNFFKRIYPLLPIIDENEFVKDLSRILGFLDIKDDVITVLHTESLNDYATLGIFLLVVFFSSAYNPEPSTIQTSPSSSTPPRLDMTTLKVVDQTALLVTAEHCLSQVRSRKSPSIPIFQFHLLFSIYFHIEGETQSGDRLNPMPDSLLVPNLLQMAFSLGLHRDPTFFPRQYENMSPEFVQLWRRLWYTIANLEAYSSIGEGYPSMVGTINSFDTKLPDWNLNDMEREINVSYKDALEALEHLYDLSAMVHNLRRKPQICEFIEVLNKLDRHLFHKVGNPALSILSIMDENSDPAYCFRKSTMYRRFVSIQGYMVDICYQIFLHFENNGDMVWAGYYWKKLLVLALGLFLICSPIFHDPALYFGRLFDLSISFKTLNGLWKSSKVFSGIILRCIIYKLALKKHGNTDMEKLKLVEVLFKVVHEFWDRSTGTGTINAESFNRWGRKRALCLLITRIVTRELYHEFAKADLQSYDPAIIAKSPDSTEEMEKNTLFELPTADVNEFVTLVTSYTHLGSTIHAKVSKDIPTTPLLLGNDTISIPMVRDEEKPVEEAKQKFMVLEDNELLGLINLEELTSFFSLSNTLDHWYLGDFQF</sequence>